<accession>A0A8C8SBN6</accession>
<organism evidence="3 4">
    <name type="scientific">Pelusios castaneus</name>
    <name type="common">West African mud turtle</name>
    <dbReference type="NCBI Taxonomy" id="367368"/>
    <lineage>
        <taxon>Eukaryota</taxon>
        <taxon>Metazoa</taxon>
        <taxon>Chordata</taxon>
        <taxon>Craniata</taxon>
        <taxon>Vertebrata</taxon>
        <taxon>Euteleostomi</taxon>
        <taxon>Archelosauria</taxon>
        <taxon>Testudinata</taxon>
        <taxon>Testudines</taxon>
        <taxon>Pleurodira</taxon>
        <taxon>Pelomedusidae</taxon>
        <taxon>Pelusios</taxon>
    </lineage>
</organism>
<feature type="transmembrane region" description="Helical" evidence="2">
    <location>
        <begin position="6"/>
        <end position="28"/>
    </location>
</feature>
<keyword evidence="2" id="KW-1133">Transmembrane helix</keyword>
<protein>
    <submittedName>
        <fullName evidence="3">Uncharacterized protein</fullName>
    </submittedName>
</protein>
<name>A0A8C8SBN6_9SAUR</name>
<dbReference type="AlphaFoldDB" id="A0A8C8SBN6"/>
<feature type="region of interest" description="Disordered" evidence="1">
    <location>
        <begin position="37"/>
        <end position="57"/>
    </location>
</feature>
<keyword evidence="2" id="KW-0472">Membrane</keyword>
<proteinExistence type="predicted"/>
<evidence type="ECO:0000256" key="1">
    <source>
        <dbReference type="SAM" id="MobiDB-lite"/>
    </source>
</evidence>
<keyword evidence="4" id="KW-1185">Reference proteome</keyword>
<evidence type="ECO:0000313" key="3">
    <source>
        <dbReference type="Ensembl" id="ENSPCEP00000017282.1"/>
    </source>
</evidence>
<dbReference type="Proteomes" id="UP000694393">
    <property type="component" value="Unplaced"/>
</dbReference>
<reference evidence="3" key="1">
    <citation type="submission" date="2025-08" db="UniProtKB">
        <authorList>
            <consortium name="Ensembl"/>
        </authorList>
    </citation>
    <scope>IDENTIFICATION</scope>
</reference>
<evidence type="ECO:0000256" key="2">
    <source>
        <dbReference type="SAM" id="Phobius"/>
    </source>
</evidence>
<dbReference type="Ensembl" id="ENSPCET00000017887.1">
    <property type="protein sequence ID" value="ENSPCEP00000017282.1"/>
    <property type="gene ID" value="ENSPCEG00000013580.1"/>
</dbReference>
<reference evidence="3" key="2">
    <citation type="submission" date="2025-09" db="UniProtKB">
        <authorList>
            <consortium name="Ensembl"/>
        </authorList>
    </citation>
    <scope>IDENTIFICATION</scope>
</reference>
<evidence type="ECO:0000313" key="4">
    <source>
        <dbReference type="Proteomes" id="UP000694393"/>
    </source>
</evidence>
<keyword evidence="2" id="KW-0812">Transmembrane</keyword>
<sequence length="161" mass="17517">MVPGVGWSVSYVLLCGQAALLLGNLLLLQGVSRSHQHNATGAESGDPGEAELAQPTGSPAPACDYGDPRAPIVLCSYLPEEFIKCEDPVDHSGNITAQRELGYGCVKVGWKKDDFCNFSKDILNRGGLGSQCLLYLLRSRGWLVIITYRECYVLYQHKAVD</sequence>